<evidence type="ECO:0000313" key="3">
    <source>
        <dbReference type="Proteomes" id="UP000188268"/>
    </source>
</evidence>
<sequence length="190" mass="21471">MILPVVKLGTLALKTACKPIANRLKKEAGLHPRFRQFIINIAQANHRFTTRMQRRIYGHATDVAIRPLDEEKAVQAAADLLGELFVFTVLYAYCYDVNECMLKSKRIDAVVAGAAVIFEVQRSSRAEARKEEQRKQELQAMKQRDEDLAREVELLKQKVEEIEQLARGRGLVGLFNFKHAHGTDGKAAPS</sequence>
<dbReference type="OMA" id="KMYVMNL"/>
<dbReference type="PANTHER" id="PTHR12499">
    <property type="entry name" value="OPTIC ATROPHY 3 PROTEIN OPA3"/>
    <property type="match status" value="1"/>
</dbReference>
<reference evidence="2 3" key="1">
    <citation type="submission" date="2013-09" db="EMBL/GenBank/DDBJ databases">
        <title>Corchorus capsularis genome sequencing.</title>
        <authorList>
            <person name="Alam M."/>
            <person name="Haque M.S."/>
            <person name="Islam M.S."/>
            <person name="Emdad E.M."/>
            <person name="Islam M.M."/>
            <person name="Ahmed B."/>
            <person name="Halim A."/>
            <person name="Hossen Q.M.M."/>
            <person name="Hossain M.Z."/>
            <person name="Ahmed R."/>
            <person name="Khan M.M."/>
            <person name="Islam R."/>
            <person name="Rashid M.M."/>
            <person name="Khan S.A."/>
            <person name="Rahman M.S."/>
            <person name="Alam M."/>
        </authorList>
    </citation>
    <scope>NUCLEOTIDE SEQUENCE [LARGE SCALE GENOMIC DNA]</scope>
    <source>
        <strain evidence="3">cv. CVL-1</strain>
        <tissue evidence="2">Whole seedling</tissue>
    </source>
</reference>
<dbReference type="OrthoDB" id="2129069at2759"/>
<keyword evidence="1" id="KW-0175">Coiled coil</keyword>
<dbReference type="GO" id="GO:0005739">
    <property type="term" value="C:mitochondrion"/>
    <property type="evidence" value="ECO:0007669"/>
    <property type="project" value="TreeGrafter"/>
</dbReference>
<accession>A0A1R3G1D9</accession>
<evidence type="ECO:0000313" key="2">
    <source>
        <dbReference type="EMBL" id="OMO51901.1"/>
    </source>
</evidence>
<keyword evidence="3" id="KW-1185">Reference proteome</keyword>
<organism evidence="2 3">
    <name type="scientific">Corchorus capsularis</name>
    <name type="common">Jute</name>
    <dbReference type="NCBI Taxonomy" id="210143"/>
    <lineage>
        <taxon>Eukaryota</taxon>
        <taxon>Viridiplantae</taxon>
        <taxon>Streptophyta</taxon>
        <taxon>Embryophyta</taxon>
        <taxon>Tracheophyta</taxon>
        <taxon>Spermatophyta</taxon>
        <taxon>Magnoliopsida</taxon>
        <taxon>eudicotyledons</taxon>
        <taxon>Gunneridae</taxon>
        <taxon>Pentapetalae</taxon>
        <taxon>rosids</taxon>
        <taxon>malvids</taxon>
        <taxon>Malvales</taxon>
        <taxon>Malvaceae</taxon>
        <taxon>Grewioideae</taxon>
        <taxon>Apeibeae</taxon>
        <taxon>Corchorus</taxon>
    </lineage>
</organism>
<comment type="caution">
    <text evidence="2">The sequence shown here is derived from an EMBL/GenBank/DDBJ whole genome shotgun (WGS) entry which is preliminary data.</text>
</comment>
<dbReference type="PANTHER" id="PTHR12499:SF22">
    <property type="entry name" value="OS02G0312500 PROTEIN"/>
    <property type="match status" value="1"/>
</dbReference>
<gene>
    <name evidence="2" type="ORF">CCACVL1_29523</name>
</gene>
<dbReference type="Gramene" id="OMO51901">
    <property type="protein sequence ID" value="OMO51901"/>
    <property type="gene ID" value="CCACVL1_29523"/>
</dbReference>
<proteinExistence type="predicted"/>
<dbReference type="EMBL" id="AWWV01015662">
    <property type="protein sequence ID" value="OMO51901.1"/>
    <property type="molecule type" value="Genomic_DNA"/>
</dbReference>
<dbReference type="Pfam" id="PF07047">
    <property type="entry name" value="OPA3"/>
    <property type="match status" value="2"/>
</dbReference>
<protein>
    <submittedName>
        <fullName evidence="2">Optic atrophy 3-like protein</fullName>
    </submittedName>
</protein>
<dbReference type="STRING" id="210143.A0A1R3G1D9"/>
<feature type="coiled-coil region" evidence="1">
    <location>
        <begin position="121"/>
        <end position="165"/>
    </location>
</feature>
<name>A0A1R3G1D9_COCAP</name>
<dbReference type="InterPro" id="IPR010754">
    <property type="entry name" value="OPA3-like"/>
</dbReference>
<dbReference type="GO" id="GO:0019216">
    <property type="term" value="P:regulation of lipid metabolic process"/>
    <property type="evidence" value="ECO:0007669"/>
    <property type="project" value="TreeGrafter"/>
</dbReference>
<dbReference type="Proteomes" id="UP000188268">
    <property type="component" value="Unassembled WGS sequence"/>
</dbReference>
<evidence type="ECO:0000256" key="1">
    <source>
        <dbReference type="SAM" id="Coils"/>
    </source>
</evidence>
<dbReference type="AlphaFoldDB" id="A0A1R3G1D9"/>